<keyword evidence="3 5" id="KW-0560">Oxidoreductase</keyword>
<dbReference type="Gene3D" id="3.40.30.10">
    <property type="entry name" value="Glutaredoxin"/>
    <property type="match status" value="1"/>
</dbReference>
<dbReference type="PANTHER" id="PTHR11592">
    <property type="entry name" value="GLUTATHIONE PEROXIDASE"/>
    <property type="match status" value="1"/>
</dbReference>
<keyword evidence="2 5" id="KW-0575">Peroxidase</keyword>
<evidence type="ECO:0000256" key="4">
    <source>
        <dbReference type="PIRSR" id="PIRSR000303-1"/>
    </source>
</evidence>
<dbReference type="GO" id="GO:0004601">
    <property type="term" value="F:peroxidase activity"/>
    <property type="evidence" value="ECO:0007669"/>
    <property type="project" value="UniProtKB-KW"/>
</dbReference>
<reference evidence="6 7" key="1">
    <citation type="submission" date="2018-05" db="EMBL/GenBank/DDBJ databases">
        <title>Complete genome sequence of Arcticibacterium luteifluviistationis SM1504T, a cytophagaceae bacterium isolated from Arctic surface seawater.</title>
        <authorList>
            <person name="Li Y."/>
            <person name="Qin Q.-L."/>
        </authorList>
    </citation>
    <scope>NUCLEOTIDE SEQUENCE [LARGE SCALE GENOMIC DNA]</scope>
    <source>
        <strain evidence="6 7">SM1504</strain>
    </source>
</reference>
<dbReference type="InterPro" id="IPR000889">
    <property type="entry name" value="Glutathione_peroxidase"/>
</dbReference>
<dbReference type="Pfam" id="PF00255">
    <property type="entry name" value="GSHPx"/>
    <property type="match status" value="1"/>
</dbReference>
<keyword evidence="7" id="KW-1185">Reference proteome</keyword>
<dbReference type="CDD" id="cd00340">
    <property type="entry name" value="GSH_Peroxidase"/>
    <property type="match status" value="1"/>
</dbReference>
<dbReference type="EMBL" id="CP029480">
    <property type="protein sequence ID" value="AWW00973.1"/>
    <property type="molecule type" value="Genomic_DNA"/>
</dbReference>
<dbReference type="KEGG" id="als:DJ013_18895"/>
<sequence length="183" mass="20816">MNFTTIKNLLSNKKEVATLPENMEVLGSFYDFKMKSLTGQEIDLSQYKGKKVVVMNVASKCGYTPQYADWQKFHEEHGKDIIVLGFPANNFGAQESGSNDEIASFCQLNYGVEFQMFEKVDVIGENQHPLFQWLSKKDLNGWNDKAPTWNFCKYVINEKGKVTNFFASKIKPEDAEFKAAVGL</sequence>
<dbReference type="GO" id="GO:0006979">
    <property type="term" value="P:response to oxidative stress"/>
    <property type="evidence" value="ECO:0007669"/>
    <property type="project" value="InterPro"/>
</dbReference>
<name>A0A2Z4GHP3_9BACT</name>
<dbReference type="PANTHER" id="PTHR11592:SF78">
    <property type="entry name" value="GLUTATHIONE PEROXIDASE"/>
    <property type="match status" value="1"/>
</dbReference>
<accession>A0A2Z4GHP3</accession>
<evidence type="ECO:0000313" key="7">
    <source>
        <dbReference type="Proteomes" id="UP000249873"/>
    </source>
</evidence>
<evidence type="ECO:0000313" key="6">
    <source>
        <dbReference type="EMBL" id="AWW00973.1"/>
    </source>
</evidence>
<dbReference type="AlphaFoldDB" id="A0A2Z4GHP3"/>
<evidence type="ECO:0000256" key="1">
    <source>
        <dbReference type="ARBA" id="ARBA00006926"/>
    </source>
</evidence>
<dbReference type="PRINTS" id="PR01011">
    <property type="entry name" value="GLUTPROXDASE"/>
</dbReference>
<dbReference type="PROSITE" id="PS51355">
    <property type="entry name" value="GLUTATHIONE_PEROXID_3"/>
    <property type="match status" value="1"/>
</dbReference>
<gene>
    <name evidence="6" type="ORF">DJ013_18895</name>
</gene>
<dbReference type="OrthoDB" id="9789406at2"/>
<protein>
    <recommendedName>
        <fullName evidence="5">Glutathione peroxidase</fullName>
    </recommendedName>
</protein>
<evidence type="ECO:0000256" key="3">
    <source>
        <dbReference type="ARBA" id="ARBA00023002"/>
    </source>
</evidence>
<dbReference type="SUPFAM" id="SSF52833">
    <property type="entry name" value="Thioredoxin-like"/>
    <property type="match status" value="1"/>
</dbReference>
<dbReference type="PIRSF" id="PIRSF000303">
    <property type="entry name" value="Glutathion_perox"/>
    <property type="match status" value="1"/>
</dbReference>
<feature type="active site" evidence="4">
    <location>
        <position position="61"/>
    </location>
</feature>
<organism evidence="6 7">
    <name type="scientific">Arcticibacterium luteifluviistationis</name>
    <dbReference type="NCBI Taxonomy" id="1784714"/>
    <lineage>
        <taxon>Bacteria</taxon>
        <taxon>Pseudomonadati</taxon>
        <taxon>Bacteroidota</taxon>
        <taxon>Cytophagia</taxon>
        <taxon>Cytophagales</taxon>
        <taxon>Leadbetterellaceae</taxon>
        <taxon>Arcticibacterium</taxon>
    </lineage>
</organism>
<evidence type="ECO:0000256" key="5">
    <source>
        <dbReference type="RuleBase" id="RU000499"/>
    </source>
</evidence>
<proteinExistence type="inferred from homology"/>
<dbReference type="PROSITE" id="PS00460">
    <property type="entry name" value="GLUTATHIONE_PEROXID_1"/>
    <property type="match status" value="1"/>
</dbReference>
<dbReference type="InterPro" id="IPR029759">
    <property type="entry name" value="GPX_AS"/>
</dbReference>
<dbReference type="Proteomes" id="UP000249873">
    <property type="component" value="Chromosome"/>
</dbReference>
<dbReference type="InterPro" id="IPR036249">
    <property type="entry name" value="Thioredoxin-like_sf"/>
</dbReference>
<evidence type="ECO:0000256" key="2">
    <source>
        <dbReference type="ARBA" id="ARBA00022559"/>
    </source>
</evidence>
<comment type="similarity">
    <text evidence="1 5">Belongs to the glutathione peroxidase family.</text>
</comment>